<dbReference type="PANTHER" id="PTHR40626">
    <property type="entry name" value="MIP31509P"/>
    <property type="match status" value="1"/>
</dbReference>
<keyword evidence="5" id="KW-0862">Zinc</keyword>
<dbReference type="PROSITE" id="PS00028">
    <property type="entry name" value="ZINC_FINGER_C2H2_1"/>
    <property type="match status" value="2"/>
</dbReference>
<dbReference type="GO" id="GO:0000981">
    <property type="term" value="F:DNA-binding transcription factor activity, RNA polymerase II-specific"/>
    <property type="evidence" value="ECO:0007669"/>
    <property type="project" value="InterPro"/>
</dbReference>
<feature type="compositionally biased region" description="Polar residues" evidence="8">
    <location>
        <begin position="65"/>
        <end position="78"/>
    </location>
</feature>
<feature type="region of interest" description="Disordered" evidence="8">
    <location>
        <begin position="261"/>
        <end position="287"/>
    </location>
</feature>
<evidence type="ECO:0000256" key="6">
    <source>
        <dbReference type="ARBA" id="ARBA00023242"/>
    </source>
</evidence>
<keyword evidence="6" id="KW-0539">Nucleus</keyword>
<dbReference type="GO" id="GO:0000785">
    <property type="term" value="C:chromatin"/>
    <property type="evidence" value="ECO:0007669"/>
    <property type="project" value="TreeGrafter"/>
</dbReference>
<evidence type="ECO:0000313" key="11">
    <source>
        <dbReference type="Proteomes" id="UP000223968"/>
    </source>
</evidence>
<dbReference type="InterPro" id="IPR013087">
    <property type="entry name" value="Znf_C2H2_type"/>
</dbReference>
<dbReference type="GO" id="GO:0006351">
    <property type="term" value="P:DNA-templated transcription"/>
    <property type="evidence" value="ECO:0007669"/>
    <property type="project" value="InterPro"/>
</dbReference>
<dbReference type="AlphaFoldDB" id="A0A2B7WFI5"/>
<feature type="compositionally biased region" description="Polar residues" evidence="8">
    <location>
        <begin position="1"/>
        <end position="11"/>
    </location>
</feature>
<dbReference type="OrthoDB" id="6077919at2759"/>
<comment type="subcellular location">
    <subcellularLocation>
        <location evidence="1">Nucleus</location>
    </subcellularLocation>
</comment>
<dbReference type="Pfam" id="PF00096">
    <property type="entry name" value="zf-C2H2"/>
    <property type="match status" value="2"/>
</dbReference>
<dbReference type="SUPFAM" id="SSF57667">
    <property type="entry name" value="beta-beta-alpha zinc fingers"/>
    <property type="match status" value="1"/>
</dbReference>
<dbReference type="PANTHER" id="PTHR40626:SF30">
    <property type="entry name" value="FINGER DOMAIN PROTEIN, PUTATIVE (AFU_ORTHOLOGUE AFUA_4G13600)-RELATED"/>
    <property type="match status" value="1"/>
</dbReference>
<sequence length="951" mass="106077">MARISTASRQASGDRLAGTARTSPSRAHGFNAASTFARISSRPLPEFAHSQSSPASPSSLATQAGSPTATSSNMSFNSRHQRSVSDTGVALTPTTRRPSKAKKGKRVHNCDFEGCNKVFTRAEHLRRHQFNHNPKALYRCEAEGCGKTFNRKDLVTRHMSNRHSGMLNGRIVNRGDYDMQSNAVTMGSESRPLMSPVSLDHRSSSVPAVSHDGNLMSIGSLVQPRAQHHLGNGYGLPVWGGPDRDLVRGEIYPELPQINTDDAMMYSSPGSSRSPSSDVPPFQFPQHTPIMDQSYSESFYHPQVSASPLTLTSSVSDWTPVEGATAPQMLPVSLEGDILQTVALSVPIPFSGLDGDEWYAMRRELASAPGVVSGTDGMEIIDTAKWQDCFQCYWKHFHPLFPIVHRPTFFSTKPSPLMSGAMVAIGSQYDTRPNAKEYSLALLEACLNLLTKRNPITIRSRISDIQAVFLLEYLSKYRSRRADVAISPRFRSLYGSFIRNHHWASRNPLAVFNTLSGDQNQEDLGRAYRFWVENETRRRVLQAAFLFDVQQFTLFQQPLVFIQPIGTPRLNCRKAETIDLPFPCQEELWECRGIQEWAQYARATEPLTLSSATQRVIRHDDMTLALDPFRSNLILSYAMLTNMGTVDLERALEPFIERVKHAEAEKETTQNSQPCGTSTKTNHTLFAYHALLAAYRTPLKDLLMVSGESWLFNRKIADQAEFEHAKERLRNWVSDSDKLKKAIWHAVRVLEYAVDDEELSDTLGPTDSNSGLCHGLGLFSDDKDCVAPLDVLGSYDNGGNQIEILPHNPQGQFPTPDCFPKISAEPPRSVQAGPVTSLHANWVLYVCALVCWAYGVDASTSKTTISSLTPPSSPRTFLSTYTSLAPSWSQISRESIPDYIRRDTSGLLDYIRTRWLQPGRMGGLLNEGEMVLQRLVEHNLNGALEKKTWEF</sequence>
<evidence type="ECO:0000256" key="4">
    <source>
        <dbReference type="ARBA" id="ARBA00022771"/>
    </source>
</evidence>
<protein>
    <recommendedName>
        <fullName evidence="9">C2H2-type domain-containing protein</fullName>
    </recommendedName>
</protein>
<proteinExistence type="predicted"/>
<evidence type="ECO:0000256" key="1">
    <source>
        <dbReference type="ARBA" id="ARBA00004123"/>
    </source>
</evidence>
<dbReference type="STRING" id="1447875.A0A2B7WFI5"/>
<feature type="domain" description="C2H2-type" evidence="9">
    <location>
        <begin position="138"/>
        <end position="165"/>
    </location>
</feature>
<evidence type="ECO:0000259" key="9">
    <source>
        <dbReference type="PROSITE" id="PS50157"/>
    </source>
</evidence>
<evidence type="ECO:0000256" key="8">
    <source>
        <dbReference type="SAM" id="MobiDB-lite"/>
    </source>
</evidence>
<evidence type="ECO:0000256" key="2">
    <source>
        <dbReference type="ARBA" id="ARBA00022723"/>
    </source>
</evidence>
<evidence type="ECO:0000256" key="3">
    <source>
        <dbReference type="ARBA" id="ARBA00022737"/>
    </source>
</evidence>
<dbReference type="GO" id="GO:0005634">
    <property type="term" value="C:nucleus"/>
    <property type="evidence" value="ECO:0007669"/>
    <property type="project" value="UniProtKB-SubCell"/>
</dbReference>
<dbReference type="Gene3D" id="3.30.160.60">
    <property type="entry name" value="Classic Zinc Finger"/>
    <property type="match status" value="2"/>
</dbReference>
<dbReference type="SMART" id="SM00355">
    <property type="entry name" value="ZnF_C2H2"/>
    <property type="match status" value="2"/>
</dbReference>
<dbReference type="Proteomes" id="UP000223968">
    <property type="component" value="Unassembled WGS sequence"/>
</dbReference>
<dbReference type="InterPro" id="IPR051059">
    <property type="entry name" value="VerF-like"/>
</dbReference>
<organism evidence="10 11">
    <name type="scientific">Helicocarpus griseus UAMH5409</name>
    <dbReference type="NCBI Taxonomy" id="1447875"/>
    <lineage>
        <taxon>Eukaryota</taxon>
        <taxon>Fungi</taxon>
        <taxon>Dikarya</taxon>
        <taxon>Ascomycota</taxon>
        <taxon>Pezizomycotina</taxon>
        <taxon>Eurotiomycetes</taxon>
        <taxon>Eurotiomycetidae</taxon>
        <taxon>Onygenales</taxon>
        <taxon>Ajellomycetaceae</taxon>
        <taxon>Helicocarpus</taxon>
    </lineage>
</organism>
<feature type="compositionally biased region" description="Basic residues" evidence="8">
    <location>
        <begin position="97"/>
        <end position="107"/>
    </location>
</feature>
<accession>A0A2B7WFI5</accession>
<dbReference type="GO" id="GO:0008270">
    <property type="term" value="F:zinc ion binding"/>
    <property type="evidence" value="ECO:0007669"/>
    <property type="project" value="UniProtKB-KW"/>
</dbReference>
<evidence type="ECO:0000256" key="5">
    <source>
        <dbReference type="ARBA" id="ARBA00022833"/>
    </source>
</evidence>
<dbReference type="EMBL" id="PDNB01000356">
    <property type="protein sequence ID" value="PGG95344.1"/>
    <property type="molecule type" value="Genomic_DNA"/>
</dbReference>
<keyword evidence="3" id="KW-0677">Repeat</keyword>
<evidence type="ECO:0000313" key="10">
    <source>
        <dbReference type="EMBL" id="PGG95344.1"/>
    </source>
</evidence>
<comment type="caution">
    <text evidence="10">The sequence shown here is derived from an EMBL/GenBank/DDBJ whole genome shotgun (WGS) entry which is preliminary data.</text>
</comment>
<reference evidence="10 11" key="1">
    <citation type="submission" date="2017-10" db="EMBL/GenBank/DDBJ databases">
        <title>Comparative genomics in systemic dimorphic fungi from Ajellomycetaceae.</title>
        <authorList>
            <person name="Munoz J.F."/>
            <person name="Mcewen J.G."/>
            <person name="Clay O.K."/>
            <person name="Cuomo C.A."/>
        </authorList>
    </citation>
    <scope>NUCLEOTIDE SEQUENCE [LARGE SCALE GENOMIC DNA]</scope>
    <source>
        <strain evidence="10 11">UAMH5409</strain>
    </source>
</reference>
<name>A0A2B7WFI5_9EURO</name>
<gene>
    <name evidence="10" type="ORF">AJ79_10108</name>
</gene>
<feature type="domain" description="C2H2-type" evidence="9">
    <location>
        <begin position="108"/>
        <end position="137"/>
    </location>
</feature>
<dbReference type="InterPro" id="IPR036236">
    <property type="entry name" value="Znf_C2H2_sf"/>
</dbReference>
<feature type="compositionally biased region" description="Low complexity" evidence="8">
    <location>
        <begin position="48"/>
        <end position="64"/>
    </location>
</feature>
<keyword evidence="4 7" id="KW-0863">Zinc-finger</keyword>
<keyword evidence="2" id="KW-0479">Metal-binding</keyword>
<keyword evidence="11" id="KW-1185">Reference proteome</keyword>
<feature type="compositionally biased region" description="Low complexity" evidence="8">
    <location>
        <begin position="267"/>
        <end position="281"/>
    </location>
</feature>
<dbReference type="InterPro" id="IPR007219">
    <property type="entry name" value="XnlR_reg_dom"/>
</dbReference>
<dbReference type="CDD" id="cd12148">
    <property type="entry name" value="fungal_TF_MHR"/>
    <property type="match status" value="1"/>
</dbReference>
<dbReference type="Pfam" id="PF04082">
    <property type="entry name" value="Fungal_trans"/>
    <property type="match status" value="1"/>
</dbReference>
<dbReference type="GO" id="GO:0000978">
    <property type="term" value="F:RNA polymerase II cis-regulatory region sequence-specific DNA binding"/>
    <property type="evidence" value="ECO:0007669"/>
    <property type="project" value="InterPro"/>
</dbReference>
<dbReference type="PROSITE" id="PS50157">
    <property type="entry name" value="ZINC_FINGER_C2H2_2"/>
    <property type="match status" value="2"/>
</dbReference>
<evidence type="ECO:0000256" key="7">
    <source>
        <dbReference type="PROSITE-ProRule" id="PRU00042"/>
    </source>
</evidence>
<feature type="region of interest" description="Disordered" evidence="8">
    <location>
        <begin position="1"/>
        <end position="107"/>
    </location>
</feature>